<reference evidence="1 2" key="1">
    <citation type="submission" date="2018-07" db="EMBL/GenBank/DDBJ databases">
        <title>A high quality draft genome assembly of the barn swallow (H. rustica rustica).</title>
        <authorList>
            <person name="Formenti G."/>
            <person name="Chiara M."/>
            <person name="Poveda L."/>
            <person name="Francoijs K.-J."/>
            <person name="Bonisoli-Alquati A."/>
            <person name="Canova L."/>
            <person name="Gianfranceschi L."/>
            <person name="Horner D.S."/>
            <person name="Saino N."/>
        </authorList>
    </citation>
    <scope>NUCLEOTIDE SEQUENCE [LARGE SCALE GENOMIC DNA]</scope>
    <source>
        <strain evidence="1">Chelidonia</strain>
        <tissue evidence="1">Blood</tissue>
    </source>
</reference>
<proteinExistence type="predicted"/>
<dbReference type="OrthoDB" id="276744at2759"/>
<dbReference type="PANTHER" id="PTHR33332">
    <property type="entry name" value="REVERSE TRANSCRIPTASE DOMAIN-CONTAINING PROTEIN"/>
    <property type="match status" value="1"/>
</dbReference>
<dbReference type="STRING" id="333673.A0A3M0KQQ9"/>
<accession>A0A3M0KQQ9</accession>
<dbReference type="AlphaFoldDB" id="A0A3M0KQQ9"/>
<evidence type="ECO:0000313" key="2">
    <source>
        <dbReference type="Proteomes" id="UP000269221"/>
    </source>
</evidence>
<evidence type="ECO:0000313" key="1">
    <source>
        <dbReference type="EMBL" id="RMC15578.1"/>
    </source>
</evidence>
<keyword evidence="2" id="KW-1185">Reference proteome</keyword>
<comment type="caution">
    <text evidence="1">The sequence shown here is derived from an EMBL/GenBank/DDBJ whole genome shotgun (WGS) entry which is preliminary data.</text>
</comment>
<sequence>MKEVILPIYSALVRTHLRCCVQFWAPQYKKDKELLERVQWRATKIIRGLECLSWESLREMGLFSLEQRRLRGDLINGGKYLKGRCQEGGSRLFAVAASERTRSYGYKLKHKKFHLNMRKNFSALRVAEHWNRLFRELDVWKAFDAFATVVA</sequence>
<organism evidence="1 2">
    <name type="scientific">Hirundo rustica rustica</name>
    <dbReference type="NCBI Taxonomy" id="333673"/>
    <lineage>
        <taxon>Eukaryota</taxon>
        <taxon>Metazoa</taxon>
        <taxon>Chordata</taxon>
        <taxon>Craniata</taxon>
        <taxon>Vertebrata</taxon>
        <taxon>Euteleostomi</taxon>
        <taxon>Archelosauria</taxon>
        <taxon>Archosauria</taxon>
        <taxon>Dinosauria</taxon>
        <taxon>Saurischia</taxon>
        <taxon>Theropoda</taxon>
        <taxon>Coelurosauria</taxon>
        <taxon>Aves</taxon>
        <taxon>Neognathae</taxon>
        <taxon>Neoaves</taxon>
        <taxon>Telluraves</taxon>
        <taxon>Australaves</taxon>
        <taxon>Passeriformes</taxon>
        <taxon>Sylvioidea</taxon>
        <taxon>Hirundinidae</taxon>
        <taxon>Hirundo</taxon>
    </lineage>
</organism>
<name>A0A3M0KQQ9_HIRRU</name>
<dbReference type="Proteomes" id="UP000269221">
    <property type="component" value="Unassembled WGS sequence"/>
</dbReference>
<evidence type="ECO:0008006" key="3">
    <source>
        <dbReference type="Google" id="ProtNLM"/>
    </source>
</evidence>
<gene>
    <name evidence="1" type="ORF">DUI87_07779</name>
</gene>
<dbReference type="EMBL" id="QRBI01000104">
    <property type="protein sequence ID" value="RMC15578.1"/>
    <property type="molecule type" value="Genomic_DNA"/>
</dbReference>
<protein>
    <recommendedName>
        <fullName evidence="3">Reverse transcriptase domain-containing protein</fullName>
    </recommendedName>
</protein>